<keyword evidence="2" id="KW-1185">Reference proteome</keyword>
<evidence type="ECO:0000313" key="1">
    <source>
        <dbReference type="EMBL" id="RHZ73868.1"/>
    </source>
</evidence>
<sequence>MILKISLANKHSDVPGAEKDAKKAFHIYYKLTAKVTVEKNEEKAFELYLKSAKEDF</sequence>
<gene>
    <name evidence="1" type="ORF">Glove_228g94</name>
</gene>
<evidence type="ECO:0000313" key="2">
    <source>
        <dbReference type="Proteomes" id="UP000266861"/>
    </source>
</evidence>
<dbReference type="Proteomes" id="UP000266861">
    <property type="component" value="Unassembled WGS sequence"/>
</dbReference>
<proteinExistence type="predicted"/>
<organism evidence="1 2">
    <name type="scientific">Diversispora epigaea</name>
    <dbReference type="NCBI Taxonomy" id="1348612"/>
    <lineage>
        <taxon>Eukaryota</taxon>
        <taxon>Fungi</taxon>
        <taxon>Fungi incertae sedis</taxon>
        <taxon>Mucoromycota</taxon>
        <taxon>Glomeromycotina</taxon>
        <taxon>Glomeromycetes</taxon>
        <taxon>Diversisporales</taxon>
        <taxon>Diversisporaceae</taxon>
        <taxon>Diversispora</taxon>
    </lineage>
</organism>
<accession>A0A397IHY9</accession>
<name>A0A397IHY9_9GLOM</name>
<dbReference type="EMBL" id="PQFF01000211">
    <property type="protein sequence ID" value="RHZ73868.1"/>
    <property type="molecule type" value="Genomic_DNA"/>
</dbReference>
<dbReference type="AlphaFoldDB" id="A0A397IHY9"/>
<reference evidence="1 2" key="1">
    <citation type="submission" date="2018-08" db="EMBL/GenBank/DDBJ databases">
        <title>Genome and evolution of the arbuscular mycorrhizal fungus Diversispora epigaea (formerly Glomus versiforme) and its bacterial endosymbionts.</title>
        <authorList>
            <person name="Sun X."/>
            <person name="Fei Z."/>
            <person name="Harrison M."/>
        </authorList>
    </citation>
    <scope>NUCLEOTIDE SEQUENCE [LARGE SCALE GENOMIC DNA]</scope>
    <source>
        <strain evidence="1 2">IT104</strain>
    </source>
</reference>
<protein>
    <submittedName>
        <fullName evidence="1">Uncharacterized protein</fullName>
    </submittedName>
</protein>
<dbReference type="OrthoDB" id="2384430at2759"/>
<comment type="caution">
    <text evidence="1">The sequence shown here is derived from an EMBL/GenBank/DDBJ whole genome shotgun (WGS) entry which is preliminary data.</text>
</comment>